<comment type="caution">
    <text evidence="1">The sequence shown here is derived from an EMBL/GenBank/DDBJ whole genome shotgun (WGS) entry which is preliminary data.</text>
</comment>
<feature type="non-terminal residue" evidence="1">
    <location>
        <position position="1"/>
    </location>
</feature>
<organism evidence="1 2">
    <name type="scientific">Acaulospora colombiana</name>
    <dbReference type="NCBI Taxonomy" id="27376"/>
    <lineage>
        <taxon>Eukaryota</taxon>
        <taxon>Fungi</taxon>
        <taxon>Fungi incertae sedis</taxon>
        <taxon>Mucoromycota</taxon>
        <taxon>Glomeromycotina</taxon>
        <taxon>Glomeromycetes</taxon>
        <taxon>Diversisporales</taxon>
        <taxon>Acaulosporaceae</taxon>
        <taxon>Acaulospora</taxon>
    </lineage>
</organism>
<keyword evidence="2" id="KW-1185">Reference proteome</keyword>
<sequence length="143" mass="15943">TGAKVVTNEKSKQHVKPARHWYAVELPPLSADPPKEQLSDEQISIKFEHAKTLLKSENSLYAANPSGRSSSDRTFYATMIKSGTMKDRLSTLSVLVDESPIHSVHAFETLLNMAKKKSRNEAVQAVENLVNLMLESVLPDRKL</sequence>
<feature type="non-terminal residue" evidence="1">
    <location>
        <position position="143"/>
    </location>
</feature>
<accession>A0ACA9R011</accession>
<protein>
    <submittedName>
        <fullName evidence="1">14297_t:CDS:1</fullName>
    </submittedName>
</protein>
<name>A0ACA9R011_9GLOM</name>
<dbReference type="EMBL" id="CAJVPT010064828">
    <property type="protein sequence ID" value="CAG8770941.1"/>
    <property type="molecule type" value="Genomic_DNA"/>
</dbReference>
<evidence type="ECO:0000313" key="1">
    <source>
        <dbReference type="EMBL" id="CAG8770941.1"/>
    </source>
</evidence>
<reference evidence="1" key="1">
    <citation type="submission" date="2021-06" db="EMBL/GenBank/DDBJ databases">
        <authorList>
            <person name="Kallberg Y."/>
            <person name="Tangrot J."/>
            <person name="Rosling A."/>
        </authorList>
    </citation>
    <scope>NUCLEOTIDE SEQUENCE</scope>
    <source>
        <strain evidence="1">CL356</strain>
    </source>
</reference>
<dbReference type="Proteomes" id="UP000789525">
    <property type="component" value="Unassembled WGS sequence"/>
</dbReference>
<proteinExistence type="predicted"/>
<gene>
    <name evidence="1" type="ORF">ACOLOM_LOCUS13783</name>
</gene>
<evidence type="ECO:0000313" key="2">
    <source>
        <dbReference type="Proteomes" id="UP000789525"/>
    </source>
</evidence>